<reference evidence="5" key="1">
    <citation type="journal article" date="2019" name="Int. J. Syst. Evol. Microbiol.">
        <title>The Global Catalogue of Microorganisms (GCM) 10K type strain sequencing project: providing services to taxonomists for standard genome sequencing and annotation.</title>
        <authorList>
            <consortium name="The Broad Institute Genomics Platform"/>
            <consortium name="The Broad Institute Genome Sequencing Center for Infectious Disease"/>
            <person name="Wu L."/>
            <person name="Ma J."/>
        </authorList>
    </citation>
    <scope>NUCLEOTIDE SEQUENCE [LARGE SCALE GENOMIC DNA]</scope>
    <source>
        <strain evidence="5">CCUG 62114</strain>
    </source>
</reference>
<keyword evidence="1" id="KW-0175">Coiled coil</keyword>
<keyword evidence="2" id="KW-0472">Membrane</keyword>
<dbReference type="Proteomes" id="UP001596997">
    <property type="component" value="Unassembled WGS sequence"/>
</dbReference>
<keyword evidence="2" id="KW-1133">Transmembrane helix</keyword>
<feature type="transmembrane region" description="Helical" evidence="2">
    <location>
        <begin position="7"/>
        <end position="27"/>
    </location>
</feature>
<organism evidence="4 5">
    <name type="scientific">Pseudofulvibacter geojedonensis</name>
    <dbReference type="NCBI Taxonomy" id="1123758"/>
    <lineage>
        <taxon>Bacteria</taxon>
        <taxon>Pseudomonadati</taxon>
        <taxon>Bacteroidota</taxon>
        <taxon>Flavobacteriia</taxon>
        <taxon>Flavobacteriales</taxon>
        <taxon>Flavobacteriaceae</taxon>
        <taxon>Pseudofulvibacter</taxon>
    </lineage>
</organism>
<name>A0ABW3I345_9FLAO</name>
<protein>
    <submittedName>
        <fullName evidence="4">MlaD family protein</fullName>
    </submittedName>
</protein>
<keyword evidence="2" id="KW-0812">Transmembrane</keyword>
<comment type="caution">
    <text evidence="4">The sequence shown here is derived from an EMBL/GenBank/DDBJ whole genome shotgun (WGS) entry which is preliminary data.</text>
</comment>
<evidence type="ECO:0000313" key="4">
    <source>
        <dbReference type="EMBL" id="MFD0964181.1"/>
    </source>
</evidence>
<feature type="domain" description="Mce/MlaD" evidence="3">
    <location>
        <begin position="41"/>
        <end position="111"/>
    </location>
</feature>
<evidence type="ECO:0000256" key="1">
    <source>
        <dbReference type="SAM" id="Coils"/>
    </source>
</evidence>
<dbReference type="PANTHER" id="PTHR33371:SF4">
    <property type="entry name" value="INTERMEMBRANE PHOSPHOLIPID TRANSPORT SYSTEM BINDING PROTEIN MLAD"/>
    <property type="match status" value="1"/>
</dbReference>
<dbReference type="InterPro" id="IPR003399">
    <property type="entry name" value="Mce/MlaD"/>
</dbReference>
<feature type="coiled-coil region" evidence="1">
    <location>
        <begin position="262"/>
        <end position="289"/>
    </location>
</feature>
<evidence type="ECO:0000313" key="5">
    <source>
        <dbReference type="Proteomes" id="UP001596997"/>
    </source>
</evidence>
<dbReference type="RefSeq" id="WP_377715646.1">
    <property type="nucleotide sequence ID" value="NZ_JBHTJM010000008.1"/>
</dbReference>
<dbReference type="Pfam" id="PF02470">
    <property type="entry name" value="MlaD"/>
    <property type="match status" value="1"/>
</dbReference>
<evidence type="ECO:0000259" key="3">
    <source>
        <dbReference type="Pfam" id="PF02470"/>
    </source>
</evidence>
<accession>A0ABW3I345</accession>
<dbReference type="EMBL" id="JBHTJM010000008">
    <property type="protein sequence ID" value="MFD0964181.1"/>
    <property type="molecule type" value="Genomic_DNA"/>
</dbReference>
<evidence type="ECO:0000256" key="2">
    <source>
        <dbReference type="SAM" id="Phobius"/>
    </source>
</evidence>
<dbReference type="InterPro" id="IPR052336">
    <property type="entry name" value="MlaD_Phospholipid_Transporter"/>
</dbReference>
<keyword evidence="5" id="KW-1185">Reference proteome</keyword>
<proteinExistence type="predicted"/>
<dbReference type="PANTHER" id="PTHR33371">
    <property type="entry name" value="INTERMEMBRANE PHOSPHOLIPID TRANSPORT SYSTEM BINDING PROTEIN MLAD-RELATED"/>
    <property type="match status" value="1"/>
</dbReference>
<sequence>MKLSREIKTAILMLAAIFLFIFGFSYLKGKNLFGNEQLYYTTFEYNALAKGAIVTLKGNPIGKVEQIKYDFEKNKTVVAFSVSESFQFSKNSLVKMYETGLMSGNGLAIIPAKEGERAVPGDFLKSQIQKGLVTSLKENFSGLSTGLDVTLKSADTLLHNLNALVEDDSEKGLKNAIAELNKTMKSFKNLSYSLNGVLTMEESKLNKMIISFTNTGEKFGKLVDSLEQANLGATVANLDKTLTNLNRVLEGINAGEGTMGKLMKDEKLYNNFEAASKELEELLRDIKLHPKRYFRILSKKEIPYEQEKN</sequence>
<gene>
    <name evidence="4" type="ORF">ACFQ1O_09210</name>
</gene>